<dbReference type="Proteomes" id="UP000276133">
    <property type="component" value="Unassembled WGS sequence"/>
</dbReference>
<gene>
    <name evidence="1" type="ORF">BpHYR1_051550</name>
</gene>
<reference evidence="1 2" key="1">
    <citation type="journal article" date="2018" name="Sci. Rep.">
        <title>Genomic signatures of local adaptation to the degree of environmental predictability in rotifers.</title>
        <authorList>
            <person name="Franch-Gras L."/>
            <person name="Hahn C."/>
            <person name="Garcia-Roger E.M."/>
            <person name="Carmona M.J."/>
            <person name="Serra M."/>
            <person name="Gomez A."/>
        </authorList>
    </citation>
    <scope>NUCLEOTIDE SEQUENCE [LARGE SCALE GENOMIC DNA]</scope>
    <source>
        <strain evidence="1">HYR1</strain>
    </source>
</reference>
<keyword evidence="2" id="KW-1185">Reference proteome</keyword>
<sequence>MSLLESKLICLTIDDLWDYYFVINVILKLTFNRLFLDLKRSKRVFLTHKKTKRIIEITQNIKKSNDHQLELFKTVLKAKNPTIPKNNK</sequence>
<evidence type="ECO:0000313" key="2">
    <source>
        <dbReference type="Proteomes" id="UP000276133"/>
    </source>
</evidence>
<comment type="caution">
    <text evidence="1">The sequence shown here is derived from an EMBL/GenBank/DDBJ whole genome shotgun (WGS) entry which is preliminary data.</text>
</comment>
<proteinExistence type="predicted"/>
<dbReference type="EMBL" id="REGN01007863">
    <property type="protein sequence ID" value="RNA05084.1"/>
    <property type="molecule type" value="Genomic_DNA"/>
</dbReference>
<name>A0A3M7Q1J6_BRAPC</name>
<protein>
    <submittedName>
        <fullName evidence="1">Uncharacterized protein</fullName>
    </submittedName>
</protein>
<evidence type="ECO:0000313" key="1">
    <source>
        <dbReference type="EMBL" id="RNA05084.1"/>
    </source>
</evidence>
<dbReference type="AlphaFoldDB" id="A0A3M7Q1J6"/>
<organism evidence="1 2">
    <name type="scientific">Brachionus plicatilis</name>
    <name type="common">Marine rotifer</name>
    <name type="synonym">Brachionus muelleri</name>
    <dbReference type="NCBI Taxonomy" id="10195"/>
    <lineage>
        <taxon>Eukaryota</taxon>
        <taxon>Metazoa</taxon>
        <taxon>Spiralia</taxon>
        <taxon>Gnathifera</taxon>
        <taxon>Rotifera</taxon>
        <taxon>Eurotatoria</taxon>
        <taxon>Monogononta</taxon>
        <taxon>Pseudotrocha</taxon>
        <taxon>Ploima</taxon>
        <taxon>Brachionidae</taxon>
        <taxon>Brachionus</taxon>
    </lineage>
</organism>
<accession>A0A3M7Q1J6</accession>